<dbReference type="EMBL" id="MU273557">
    <property type="protein sequence ID" value="KAI0032090.1"/>
    <property type="molecule type" value="Genomic_DNA"/>
</dbReference>
<evidence type="ECO:0000313" key="1">
    <source>
        <dbReference type="EMBL" id="KAI0032090.1"/>
    </source>
</evidence>
<sequence>MPVCVHCTHIVPYLYTVYQSAHNVRLEQCPSCRLFVDPYVEHDNLIVLLDLILFKRSVYRHLLFNRGSPPRRATGRSGSQQDDRGPTMEHRINSAGWLLTLRVGLAVVLVDAFIRWTELRARLLPKPDVWTGRDSKMFYRILFGCLMETVAFHVGITVASFTALMIVDSVTTWRMHPTVPPRSNVRKLLQYVLCMHGSYANGLTARLSYSHIPLCLLYSSVTKFFLLFLLAVWGLDLPKPDPFPTSKALSYKYTINFEHPIFTVIWEALDDDKLDRRWVVRNVLGGMAAGFGLRVVLDCHPILTTAIILTGWVVKAGVADIVGGFVGKDIAEAWLAYSIP</sequence>
<reference evidence="1" key="1">
    <citation type="submission" date="2021-02" db="EMBL/GenBank/DDBJ databases">
        <authorList>
            <consortium name="DOE Joint Genome Institute"/>
            <person name="Ahrendt S."/>
            <person name="Looney B.P."/>
            <person name="Miyauchi S."/>
            <person name="Morin E."/>
            <person name="Drula E."/>
            <person name="Courty P.E."/>
            <person name="Chicoki N."/>
            <person name="Fauchery L."/>
            <person name="Kohler A."/>
            <person name="Kuo A."/>
            <person name="Labutti K."/>
            <person name="Pangilinan J."/>
            <person name="Lipzen A."/>
            <person name="Riley R."/>
            <person name="Andreopoulos W."/>
            <person name="He G."/>
            <person name="Johnson J."/>
            <person name="Barry K.W."/>
            <person name="Grigoriev I.V."/>
            <person name="Nagy L."/>
            <person name="Hibbett D."/>
            <person name="Henrissat B."/>
            <person name="Matheny P.B."/>
            <person name="Labbe J."/>
            <person name="Martin F."/>
        </authorList>
    </citation>
    <scope>NUCLEOTIDE SEQUENCE</scope>
    <source>
        <strain evidence="1">EC-137</strain>
    </source>
</reference>
<name>A0ACB8QKA8_9AGAM</name>
<accession>A0ACB8QKA8</accession>
<reference evidence="1" key="2">
    <citation type="journal article" date="2022" name="New Phytol.">
        <title>Evolutionary transition to the ectomycorrhizal habit in the genomes of a hyperdiverse lineage of mushroom-forming fungi.</title>
        <authorList>
            <person name="Looney B."/>
            <person name="Miyauchi S."/>
            <person name="Morin E."/>
            <person name="Drula E."/>
            <person name="Courty P.E."/>
            <person name="Kohler A."/>
            <person name="Kuo A."/>
            <person name="LaButti K."/>
            <person name="Pangilinan J."/>
            <person name="Lipzen A."/>
            <person name="Riley R."/>
            <person name="Andreopoulos W."/>
            <person name="He G."/>
            <person name="Johnson J."/>
            <person name="Nolan M."/>
            <person name="Tritt A."/>
            <person name="Barry K.W."/>
            <person name="Grigoriev I.V."/>
            <person name="Nagy L.G."/>
            <person name="Hibbett D."/>
            <person name="Henrissat B."/>
            <person name="Matheny P.B."/>
            <person name="Labbe J."/>
            <person name="Martin F.M."/>
        </authorList>
    </citation>
    <scope>NUCLEOTIDE SEQUENCE</scope>
    <source>
        <strain evidence="1">EC-137</strain>
    </source>
</reference>
<evidence type="ECO:0000313" key="2">
    <source>
        <dbReference type="Proteomes" id="UP000814128"/>
    </source>
</evidence>
<protein>
    <submittedName>
        <fullName evidence="1">Arv1-like family-domain-containing protein</fullName>
    </submittedName>
</protein>
<comment type="caution">
    <text evidence="1">The sequence shown here is derived from an EMBL/GenBank/DDBJ whole genome shotgun (WGS) entry which is preliminary data.</text>
</comment>
<organism evidence="1 2">
    <name type="scientific">Vararia minispora EC-137</name>
    <dbReference type="NCBI Taxonomy" id="1314806"/>
    <lineage>
        <taxon>Eukaryota</taxon>
        <taxon>Fungi</taxon>
        <taxon>Dikarya</taxon>
        <taxon>Basidiomycota</taxon>
        <taxon>Agaricomycotina</taxon>
        <taxon>Agaricomycetes</taxon>
        <taxon>Russulales</taxon>
        <taxon>Lachnocladiaceae</taxon>
        <taxon>Vararia</taxon>
    </lineage>
</organism>
<dbReference type="Proteomes" id="UP000814128">
    <property type="component" value="Unassembled WGS sequence"/>
</dbReference>
<proteinExistence type="predicted"/>
<gene>
    <name evidence="1" type="ORF">K488DRAFT_78672</name>
</gene>
<keyword evidence="2" id="KW-1185">Reference proteome</keyword>